<gene>
    <name evidence="2" type="ORF">GCM10008967_38110</name>
</gene>
<dbReference type="Proteomes" id="UP001500782">
    <property type="component" value="Unassembled WGS sequence"/>
</dbReference>
<dbReference type="InterPro" id="IPR051908">
    <property type="entry name" value="Ribosomal_N-acetyltransferase"/>
</dbReference>
<dbReference type="Pfam" id="PF13302">
    <property type="entry name" value="Acetyltransf_3"/>
    <property type="match status" value="1"/>
</dbReference>
<dbReference type="SUPFAM" id="SSF55729">
    <property type="entry name" value="Acyl-CoA N-acyltransferases (Nat)"/>
    <property type="match status" value="1"/>
</dbReference>
<dbReference type="InterPro" id="IPR000182">
    <property type="entry name" value="GNAT_dom"/>
</dbReference>
<reference evidence="2 3" key="1">
    <citation type="journal article" date="2019" name="Int. J. Syst. Evol. Microbiol.">
        <title>The Global Catalogue of Microorganisms (GCM) 10K type strain sequencing project: providing services to taxonomists for standard genome sequencing and annotation.</title>
        <authorList>
            <consortium name="The Broad Institute Genomics Platform"/>
            <consortium name="The Broad Institute Genome Sequencing Center for Infectious Disease"/>
            <person name="Wu L."/>
            <person name="Ma J."/>
        </authorList>
    </citation>
    <scope>NUCLEOTIDE SEQUENCE [LARGE SCALE GENOMIC DNA]</scope>
    <source>
        <strain evidence="2 3">JCM 9731</strain>
    </source>
</reference>
<dbReference type="InterPro" id="IPR016181">
    <property type="entry name" value="Acyl_CoA_acyltransferase"/>
</dbReference>
<proteinExistence type="predicted"/>
<evidence type="ECO:0000259" key="1">
    <source>
        <dbReference type="PROSITE" id="PS51186"/>
    </source>
</evidence>
<dbReference type="PROSITE" id="PS51186">
    <property type="entry name" value="GNAT"/>
    <property type="match status" value="1"/>
</dbReference>
<organism evidence="2 3">
    <name type="scientific">Bacillus carboniphilus</name>
    <dbReference type="NCBI Taxonomy" id="86663"/>
    <lineage>
        <taxon>Bacteria</taxon>
        <taxon>Bacillati</taxon>
        <taxon>Bacillota</taxon>
        <taxon>Bacilli</taxon>
        <taxon>Bacillales</taxon>
        <taxon>Bacillaceae</taxon>
        <taxon>Bacillus</taxon>
    </lineage>
</organism>
<dbReference type="RefSeq" id="WP_343802775.1">
    <property type="nucleotide sequence ID" value="NZ_BAAADJ010000062.1"/>
</dbReference>
<evidence type="ECO:0000313" key="3">
    <source>
        <dbReference type="Proteomes" id="UP001500782"/>
    </source>
</evidence>
<name>A0ABN0WQD2_9BACI</name>
<protein>
    <submittedName>
        <fullName evidence="2">GNAT family N-acetyltransferase</fullName>
    </submittedName>
</protein>
<dbReference type="Gene3D" id="3.40.630.30">
    <property type="match status" value="1"/>
</dbReference>
<dbReference type="PANTHER" id="PTHR43441:SF3">
    <property type="entry name" value="ACETYLTRANSFERASE"/>
    <property type="match status" value="1"/>
</dbReference>
<evidence type="ECO:0000313" key="2">
    <source>
        <dbReference type="EMBL" id="GAA0344050.1"/>
    </source>
</evidence>
<sequence length="186" mass="21090">MEPILLSVPTQIETDRLTLRAPSEGDGRVVNVAIRESLNELKPWLSFAQSMPAVEETEANIRKALVQFLERKSFRFLIFHKENQEFIGTASIHGIDWRIPKGEIGYWVSTPYSGKGYMTEAIQAITNFGFEELKLNRIQIQIESTNEKSQAIPRKLGYNLEGILKNDDLSADGSRLTDTCIFALTR</sequence>
<accession>A0ABN0WQD2</accession>
<feature type="domain" description="N-acetyltransferase" evidence="1">
    <location>
        <begin position="36"/>
        <end position="186"/>
    </location>
</feature>
<dbReference type="EMBL" id="BAAADJ010000062">
    <property type="protein sequence ID" value="GAA0344050.1"/>
    <property type="molecule type" value="Genomic_DNA"/>
</dbReference>
<dbReference type="PANTHER" id="PTHR43441">
    <property type="entry name" value="RIBOSOMAL-PROTEIN-SERINE ACETYLTRANSFERASE"/>
    <property type="match status" value="1"/>
</dbReference>
<keyword evidence="3" id="KW-1185">Reference proteome</keyword>
<comment type="caution">
    <text evidence="2">The sequence shown here is derived from an EMBL/GenBank/DDBJ whole genome shotgun (WGS) entry which is preliminary data.</text>
</comment>